<keyword evidence="13" id="KW-1185">Reference proteome</keyword>
<evidence type="ECO:0000259" key="11">
    <source>
        <dbReference type="PROSITE" id="PS50866"/>
    </source>
</evidence>
<accession>A0AAW1NHT8</accession>
<evidence type="ECO:0008006" key="14">
    <source>
        <dbReference type="Google" id="ProtNLM"/>
    </source>
</evidence>
<dbReference type="SUPFAM" id="SSF52087">
    <property type="entry name" value="CRAL/TRIO domain"/>
    <property type="match status" value="1"/>
</dbReference>
<dbReference type="Gene3D" id="3.40.525.10">
    <property type="entry name" value="CRAL-TRIO lipid binding domain"/>
    <property type="match status" value="1"/>
</dbReference>
<sequence length="390" mass="45464">MASRLTETQNKALQELKVLVENAIKNHQFSSYEGEEATLWGVPLLDDKRSRQIMLRFLKARDFRVVDAFDMIKNTLQWRAQVGVDTLLEEDLGNSYDRVLFTHGFDKDGFPVWYFGLGELSKTTSCDEEHLHKFYCWLIQFVEKNVQKLDDDFTGGRNSFALVIDLETYSWHVSRDFYKVVYRFLQLLQDYYPEFLEKQLWINVSWWYRYYSRAYCLVFDGWSTKKLVVFTGTSKTIDTLFKYISPGQVPVRYGGLSRENKEESSRFNTDDEPISEAYINPDKKHTLEFNFAEICDIHWDLRVLGWEISYEAEFVPSIKGRYVTMISRNRKLNPTDAPVISDSFRVTEPGKLVLTVHNTSSKTKKLVARVRVVAPGGTKGDEASLRGWLA</sequence>
<dbReference type="Pfam" id="PF00650">
    <property type="entry name" value="CRAL_TRIO"/>
    <property type="match status" value="1"/>
</dbReference>
<name>A0AAW1NHT8_SAPOF</name>
<dbReference type="InterPro" id="IPR036273">
    <property type="entry name" value="CRAL/TRIO_N_dom_sf"/>
</dbReference>
<dbReference type="SUPFAM" id="SSF46938">
    <property type="entry name" value="CRAL/TRIO N-terminal domain"/>
    <property type="match status" value="1"/>
</dbReference>
<feature type="domain" description="CRAL-TRIO" evidence="10">
    <location>
        <begin position="89"/>
        <end position="261"/>
    </location>
</feature>
<dbReference type="InterPro" id="IPR036865">
    <property type="entry name" value="CRAL-TRIO_dom_sf"/>
</dbReference>
<dbReference type="Proteomes" id="UP001443914">
    <property type="component" value="Unassembled WGS sequence"/>
</dbReference>
<dbReference type="GO" id="GO:0016020">
    <property type="term" value="C:membrane"/>
    <property type="evidence" value="ECO:0007669"/>
    <property type="project" value="UniProtKB-SubCell"/>
</dbReference>
<evidence type="ECO:0000256" key="9">
    <source>
        <dbReference type="ARBA" id="ARBA00023306"/>
    </source>
</evidence>
<dbReference type="Pfam" id="PF03765">
    <property type="entry name" value="CRAL_TRIO_N"/>
    <property type="match status" value="1"/>
</dbReference>
<dbReference type="InterPro" id="IPR044834">
    <property type="entry name" value="PATL"/>
</dbReference>
<dbReference type="PANTHER" id="PTHR45932:SF27">
    <property type="entry name" value="PATELLIN-2"/>
    <property type="match status" value="1"/>
</dbReference>
<evidence type="ECO:0000313" key="13">
    <source>
        <dbReference type="Proteomes" id="UP001443914"/>
    </source>
</evidence>
<evidence type="ECO:0000256" key="3">
    <source>
        <dbReference type="ARBA" id="ARBA00007155"/>
    </source>
</evidence>
<evidence type="ECO:0000256" key="8">
    <source>
        <dbReference type="ARBA" id="ARBA00023136"/>
    </source>
</evidence>
<evidence type="ECO:0000256" key="7">
    <source>
        <dbReference type="ARBA" id="ARBA00023121"/>
    </source>
</evidence>
<dbReference type="Pfam" id="PF25099">
    <property type="entry name" value="GOLD_PATL1_C"/>
    <property type="match status" value="1"/>
</dbReference>
<keyword evidence="5" id="KW-0963">Cytoplasm</keyword>
<dbReference type="InterPro" id="IPR011074">
    <property type="entry name" value="CRAL/TRIO_N_dom"/>
</dbReference>
<evidence type="ECO:0000256" key="5">
    <source>
        <dbReference type="ARBA" id="ARBA00022490"/>
    </source>
</evidence>
<dbReference type="InterPro" id="IPR056794">
    <property type="entry name" value="PATL1-6_C_GOLD"/>
</dbReference>
<keyword evidence="4" id="KW-0813">Transport</keyword>
<evidence type="ECO:0000259" key="10">
    <source>
        <dbReference type="PROSITE" id="PS50191"/>
    </source>
</evidence>
<evidence type="ECO:0000256" key="2">
    <source>
        <dbReference type="ARBA" id="ARBA00004496"/>
    </source>
</evidence>
<keyword evidence="7" id="KW-0446">Lipid-binding</keyword>
<evidence type="ECO:0000256" key="4">
    <source>
        <dbReference type="ARBA" id="ARBA00022448"/>
    </source>
</evidence>
<proteinExistence type="inferred from homology"/>
<comment type="subcellular location">
    <subcellularLocation>
        <location evidence="2">Cytoplasm</location>
    </subcellularLocation>
    <subcellularLocation>
        <location evidence="1">Membrane</location>
    </subcellularLocation>
</comment>
<dbReference type="InterPro" id="IPR001251">
    <property type="entry name" value="CRAL-TRIO_dom"/>
</dbReference>
<evidence type="ECO:0000256" key="6">
    <source>
        <dbReference type="ARBA" id="ARBA00022618"/>
    </source>
</evidence>
<dbReference type="PROSITE" id="PS50191">
    <property type="entry name" value="CRAL_TRIO"/>
    <property type="match status" value="1"/>
</dbReference>
<dbReference type="PANTHER" id="PTHR45932">
    <property type="entry name" value="PATELLIN-1"/>
    <property type="match status" value="1"/>
</dbReference>
<keyword evidence="6" id="KW-0132">Cell division</keyword>
<comment type="caution">
    <text evidence="12">The sequence shown here is derived from an EMBL/GenBank/DDBJ whole genome shotgun (WGS) entry which is preliminary data.</text>
</comment>
<keyword evidence="8" id="KW-0472">Membrane</keyword>
<feature type="domain" description="GOLD" evidence="11">
    <location>
        <begin position="271"/>
        <end position="372"/>
    </location>
</feature>
<dbReference type="EMBL" id="JBDFQZ010000001">
    <property type="protein sequence ID" value="KAK9758155.1"/>
    <property type="molecule type" value="Genomic_DNA"/>
</dbReference>
<dbReference type="GO" id="GO:0051301">
    <property type="term" value="P:cell division"/>
    <property type="evidence" value="ECO:0007669"/>
    <property type="project" value="UniProtKB-KW"/>
</dbReference>
<dbReference type="CDD" id="cd00170">
    <property type="entry name" value="SEC14"/>
    <property type="match status" value="1"/>
</dbReference>
<reference evidence="12" key="1">
    <citation type="submission" date="2024-03" db="EMBL/GenBank/DDBJ databases">
        <title>WGS assembly of Saponaria officinalis var. Norfolk2.</title>
        <authorList>
            <person name="Jenkins J."/>
            <person name="Shu S."/>
            <person name="Grimwood J."/>
            <person name="Barry K."/>
            <person name="Goodstein D."/>
            <person name="Schmutz J."/>
            <person name="Leebens-Mack J."/>
            <person name="Osbourn A."/>
        </authorList>
    </citation>
    <scope>NUCLEOTIDE SEQUENCE [LARGE SCALE GENOMIC DNA]</scope>
    <source>
        <strain evidence="12">JIC</strain>
    </source>
</reference>
<dbReference type="SMART" id="SM01100">
    <property type="entry name" value="CRAL_TRIO_N"/>
    <property type="match status" value="1"/>
</dbReference>
<evidence type="ECO:0000313" key="12">
    <source>
        <dbReference type="EMBL" id="KAK9758155.1"/>
    </source>
</evidence>
<protein>
    <recommendedName>
        <fullName evidence="14">CRAL-TRIO domain-containing protein</fullName>
    </recommendedName>
</protein>
<dbReference type="AlphaFoldDB" id="A0AAW1NHT8"/>
<dbReference type="GO" id="GO:0008289">
    <property type="term" value="F:lipid binding"/>
    <property type="evidence" value="ECO:0007669"/>
    <property type="project" value="UniProtKB-KW"/>
</dbReference>
<organism evidence="12 13">
    <name type="scientific">Saponaria officinalis</name>
    <name type="common">Common soapwort</name>
    <name type="synonym">Lychnis saponaria</name>
    <dbReference type="NCBI Taxonomy" id="3572"/>
    <lineage>
        <taxon>Eukaryota</taxon>
        <taxon>Viridiplantae</taxon>
        <taxon>Streptophyta</taxon>
        <taxon>Embryophyta</taxon>
        <taxon>Tracheophyta</taxon>
        <taxon>Spermatophyta</taxon>
        <taxon>Magnoliopsida</taxon>
        <taxon>eudicotyledons</taxon>
        <taxon>Gunneridae</taxon>
        <taxon>Pentapetalae</taxon>
        <taxon>Caryophyllales</taxon>
        <taxon>Caryophyllaceae</taxon>
        <taxon>Caryophylleae</taxon>
        <taxon>Saponaria</taxon>
    </lineage>
</organism>
<keyword evidence="9" id="KW-0131">Cell cycle</keyword>
<comment type="similarity">
    <text evidence="3">Belongs to the patellin family.</text>
</comment>
<dbReference type="PROSITE" id="PS50866">
    <property type="entry name" value="GOLD"/>
    <property type="match status" value="1"/>
</dbReference>
<gene>
    <name evidence="12" type="ORF">RND81_01G211100</name>
</gene>
<dbReference type="SMART" id="SM00516">
    <property type="entry name" value="SEC14"/>
    <property type="match status" value="1"/>
</dbReference>
<dbReference type="InterPro" id="IPR009038">
    <property type="entry name" value="GOLD_dom"/>
</dbReference>
<evidence type="ECO:0000256" key="1">
    <source>
        <dbReference type="ARBA" id="ARBA00004370"/>
    </source>
</evidence>
<dbReference type="GO" id="GO:0005737">
    <property type="term" value="C:cytoplasm"/>
    <property type="evidence" value="ECO:0007669"/>
    <property type="project" value="UniProtKB-SubCell"/>
</dbReference>